<evidence type="ECO:0000256" key="1">
    <source>
        <dbReference type="RuleBase" id="RU365030"/>
    </source>
</evidence>
<keyword evidence="5" id="KW-1185">Reference proteome</keyword>
<sequence length="76" mass="9040">MVSSGWRIFIVSKHLSDPVRSHKDPYKDASPFFRKAVRFYEELAKQMINQNHVLDLFTSVLTRYNTEYFEILVICL</sequence>
<proteinExistence type="inferred from homology"/>
<feature type="domain" description="Sec23/Sec24 trunk" evidence="2">
    <location>
        <begin position="13"/>
        <end position="59"/>
    </location>
</feature>
<dbReference type="EMBL" id="CM007894">
    <property type="protein sequence ID" value="OTG25665.1"/>
    <property type="molecule type" value="Genomic_DNA"/>
</dbReference>
<gene>
    <name evidence="4" type="ORF">HannXRQ_Chr05g0150091</name>
    <name evidence="3" type="ORF">HanXRQr2_Chr05g0220621</name>
</gene>
<dbReference type="InterPro" id="IPR037364">
    <property type="entry name" value="Sec23"/>
</dbReference>
<dbReference type="InterPro" id="IPR006896">
    <property type="entry name" value="Sec23/24_trunk_dom"/>
</dbReference>
<dbReference type="Proteomes" id="UP000215914">
    <property type="component" value="Chromosome 5"/>
</dbReference>
<reference evidence="4" key="2">
    <citation type="submission" date="2017-02" db="EMBL/GenBank/DDBJ databases">
        <title>Sunflower complete genome.</title>
        <authorList>
            <person name="Langlade N."/>
            <person name="Munos S."/>
        </authorList>
    </citation>
    <scope>NUCLEOTIDE SEQUENCE [LARGE SCALE GENOMIC DNA]</scope>
    <source>
        <tissue evidence="4">Leaves</tissue>
    </source>
</reference>
<dbReference type="EMBL" id="MNCJ02000320">
    <property type="protein sequence ID" value="KAF5806371.1"/>
    <property type="molecule type" value="Genomic_DNA"/>
</dbReference>
<organism evidence="4 5">
    <name type="scientific">Helianthus annuus</name>
    <name type="common">Common sunflower</name>
    <dbReference type="NCBI Taxonomy" id="4232"/>
    <lineage>
        <taxon>Eukaryota</taxon>
        <taxon>Viridiplantae</taxon>
        <taxon>Streptophyta</taxon>
        <taxon>Embryophyta</taxon>
        <taxon>Tracheophyta</taxon>
        <taxon>Spermatophyta</taxon>
        <taxon>Magnoliopsida</taxon>
        <taxon>eudicotyledons</taxon>
        <taxon>Gunneridae</taxon>
        <taxon>Pentapetalae</taxon>
        <taxon>asterids</taxon>
        <taxon>campanulids</taxon>
        <taxon>Asterales</taxon>
        <taxon>Asteraceae</taxon>
        <taxon>Asteroideae</taxon>
        <taxon>Heliantheae alliance</taxon>
        <taxon>Heliantheae</taxon>
        <taxon>Helianthus</taxon>
    </lineage>
</organism>
<dbReference type="PANTHER" id="PTHR11141:SF0">
    <property type="entry name" value="PROTEIN TRANSPORT PROTEIN SEC23"/>
    <property type="match status" value="1"/>
</dbReference>
<dbReference type="PANTHER" id="PTHR11141">
    <property type="entry name" value="PROTEIN TRANSPORT PROTEIN SEC23"/>
    <property type="match status" value="1"/>
</dbReference>
<dbReference type="SUPFAM" id="SSF53300">
    <property type="entry name" value="vWA-like"/>
    <property type="match status" value="1"/>
</dbReference>
<evidence type="ECO:0000313" key="4">
    <source>
        <dbReference type="EMBL" id="OTG25665.1"/>
    </source>
</evidence>
<reference evidence="3" key="3">
    <citation type="submission" date="2020-06" db="EMBL/GenBank/DDBJ databases">
        <title>Helianthus annuus Genome sequencing and assembly Release 2.</title>
        <authorList>
            <person name="Gouzy J."/>
            <person name="Langlade N."/>
            <person name="Munos S."/>
        </authorList>
    </citation>
    <scope>NUCLEOTIDE SEQUENCE</scope>
    <source>
        <tissue evidence="3">Leaves</tissue>
    </source>
</reference>
<name>A0A251UQP6_HELAN</name>
<keyword evidence="1" id="KW-0479">Metal-binding</keyword>
<accession>A0A251UQP6</accession>
<dbReference type="GO" id="GO:0006886">
    <property type="term" value="P:intracellular protein transport"/>
    <property type="evidence" value="ECO:0007669"/>
    <property type="project" value="InterPro"/>
</dbReference>
<evidence type="ECO:0000259" key="2">
    <source>
        <dbReference type="Pfam" id="PF04811"/>
    </source>
</evidence>
<dbReference type="Gene3D" id="3.40.50.410">
    <property type="entry name" value="von Willebrand factor, type A domain"/>
    <property type="match status" value="1"/>
</dbReference>
<dbReference type="InterPro" id="IPR036465">
    <property type="entry name" value="vWFA_dom_sf"/>
</dbReference>
<comment type="similarity">
    <text evidence="1">Belongs to the SEC23/SEC24 family. SEC23 subfamily.</text>
</comment>
<keyword evidence="1" id="KW-0862">Zinc</keyword>
<keyword evidence="1" id="KW-0931">ER-Golgi transport</keyword>
<evidence type="ECO:0000313" key="5">
    <source>
        <dbReference type="Proteomes" id="UP000215914"/>
    </source>
</evidence>
<dbReference type="Gramene" id="mRNA:HanXRQr2_Chr05g0220621">
    <property type="protein sequence ID" value="mRNA:HanXRQr2_Chr05g0220621"/>
    <property type="gene ID" value="HanXRQr2_Chr05g0220621"/>
</dbReference>
<comment type="function">
    <text evidence="1">Component of the coat protein complex II (COPII) which promotes the formation of transport vesicles from the endoplasmic reticulum (ER). The coat has two main functions, the physical deformation of the endoplasmic reticulum membrane into vesicles and the selection of cargo molecules.</text>
</comment>
<dbReference type="GO" id="GO:0046872">
    <property type="term" value="F:metal ion binding"/>
    <property type="evidence" value="ECO:0007669"/>
    <property type="project" value="UniProtKB-KW"/>
</dbReference>
<dbReference type="Pfam" id="PF04811">
    <property type="entry name" value="Sec23_trunk"/>
    <property type="match status" value="1"/>
</dbReference>
<keyword evidence="1" id="KW-0472">Membrane</keyword>
<evidence type="ECO:0000313" key="3">
    <source>
        <dbReference type="EMBL" id="KAF5806371.1"/>
    </source>
</evidence>
<dbReference type="STRING" id="4232.A0A251UQP6"/>
<protein>
    <recommendedName>
        <fullName evidence="1">Protein transport protein SEC23</fullName>
    </recommendedName>
</protein>
<dbReference type="GO" id="GO:0030127">
    <property type="term" value="C:COPII vesicle coat"/>
    <property type="evidence" value="ECO:0007669"/>
    <property type="project" value="InterPro"/>
</dbReference>
<keyword evidence="1" id="KW-0813">Transport</keyword>
<keyword evidence="1" id="KW-0968">Cytoplasmic vesicle</keyword>
<reference evidence="3 5" key="1">
    <citation type="journal article" date="2017" name="Nature">
        <title>The sunflower genome provides insights into oil metabolism, flowering and Asterid evolution.</title>
        <authorList>
            <person name="Badouin H."/>
            <person name="Gouzy J."/>
            <person name="Grassa C.J."/>
            <person name="Murat F."/>
            <person name="Staton S.E."/>
            <person name="Cottret L."/>
            <person name="Lelandais-Briere C."/>
            <person name="Owens G.L."/>
            <person name="Carrere S."/>
            <person name="Mayjonade B."/>
            <person name="Legrand L."/>
            <person name="Gill N."/>
            <person name="Kane N.C."/>
            <person name="Bowers J.E."/>
            <person name="Hubner S."/>
            <person name="Bellec A."/>
            <person name="Berard A."/>
            <person name="Berges H."/>
            <person name="Blanchet N."/>
            <person name="Boniface M.C."/>
            <person name="Brunel D."/>
            <person name="Catrice O."/>
            <person name="Chaidir N."/>
            <person name="Claudel C."/>
            <person name="Donnadieu C."/>
            <person name="Faraut T."/>
            <person name="Fievet G."/>
            <person name="Helmstetter N."/>
            <person name="King M."/>
            <person name="Knapp S.J."/>
            <person name="Lai Z."/>
            <person name="Le Paslier M.C."/>
            <person name="Lippi Y."/>
            <person name="Lorenzon L."/>
            <person name="Mandel J.R."/>
            <person name="Marage G."/>
            <person name="Marchand G."/>
            <person name="Marquand E."/>
            <person name="Bret-Mestries E."/>
            <person name="Morien E."/>
            <person name="Nambeesan S."/>
            <person name="Nguyen T."/>
            <person name="Pegot-Espagnet P."/>
            <person name="Pouilly N."/>
            <person name="Raftis F."/>
            <person name="Sallet E."/>
            <person name="Schiex T."/>
            <person name="Thomas J."/>
            <person name="Vandecasteele C."/>
            <person name="Vares D."/>
            <person name="Vear F."/>
            <person name="Vautrin S."/>
            <person name="Crespi M."/>
            <person name="Mangin B."/>
            <person name="Burke J.M."/>
            <person name="Salse J."/>
            <person name="Munos S."/>
            <person name="Vincourt P."/>
            <person name="Rieseberg L.H."/>
            <person name="Langlade N.B."/>
        </authorList>
    </citation>
    <scope>NUCLEOTIDE SEQUENCE [LARGE SCALE GENOMIC DNA]</scope>
    <source>
        <strain evidence="5">cv. SF193</strain>
        <tissue evidence="3">Leaves</tissue>
    </source>
</reference>
<keyword evidence="1" id="KW-0256">Endoplasmic reticulum</keyword>
<dbReference type="InParanoid" id="A0A251UQP6"/>
<keyword evidence="1" id="KW-0963">Cytoplasm</keyword>
<dbReference type="AlphaFoldDB" id="A0A251UQP6"/>
<keyword evidence="1" id="KW-0653">Protein transport</keyword>
<dbReference type="GO" id="GO:0006888">
    <property type="term" value="P:endoplasmic reticulum to Golgi vesicle-mediated transport"/>
    <property type="evidence" value="ECO:0007669"/>
    <property type="project" value="InterPro"/>
</dbReference>
<comment type="subcellular location">
    <subcellularLocation>
        <location evidence="1">Cytoplasmic vesicle</location>
        <location evidence="1">COPII-coated vesicle membrane</location>
        <topology evidence="1">Peripheral membrane protein</topology>
        <orientation evidence="1">Cytoplasmic side</orientation>
    </subcellularLocation>
    <subcellularLocation>
        <location evidence="1">Endoplasmic reticulum membrane</location>
        <topology evidence="1">Peripheral membrane protein</topology>
        <orientation evidence="1">Cytoplasmic side</orientation>
    </subcellularLocation>
</comment>
<dbReference type="GO" id="GO:0005789">
    <property type="term" value="C:endoplasmic reticulum membrane"/>
    <property type="evidence" value="ECO:0007669"/>
    <property type="project" value="UniProtKB-SubCell"/>
</dbReference>